<organism evidence="3 4">
    <name type="scientific">Xenoophorus captivus</name>
    <dbReference type="NCBI Taxonomy" id="1517983"/>
    <lineage>
        <taxon>Eukaryota</taxon>
        <taxon>Metazoa</taxon>
        <taxon>Chordata</taxon>
        <taxon>Craniata</taxon>
        <taxon>Vertebrata</taxon>
        <taxon>Euteleostomi</taxon>
        <taxon>Actinopterygii</taxon>
        <taxon>Neopterygii</taxon>
        <taxon>Teleostei</taxon>
        <taxon>Neoteleostei</taxon>
        <taxon>Acanthomorphata</taxon>
        <taxon>Ovalentaria</taxon>
        <taxon>Atherinomorphae</taxon>
        <taxon>Cyprinodontiformes</taxon>
        <taxon>Goodeidae</taxon>
        <taxon>Xenoophorus</taxon>
    </lineage>
</organism>
<feature type="chain" id="PRO_5046670746" evidence="2">
    <location>
        <begin position="20"/>
        <end position="101"/>
    </location>
</feature>
<feature type="region of interest" description="Disordered" evidence="1">
    <location>
        <begin position="22"/>
        <end position="46"/>
    </location>
</feature>
<keyword evidence="2" id="KW-0732">Signal</keyword>
<sequence length="101" mass="11170">CSPLLSVLLFHFLDTIIHLHQPDSHRSPHPSDSKEPHASGTTPLSRSAPSALYLIHADHAYQVSAHVGHKHTCAEFPSCCDCIKDPFWFLVLNENSPSSCE</sequence>
<keyword evidence="4" id="KW-1185">Reference proteome</keyword>
<evidence type="ECO:0000256" key="1">
    <source>
        <dbReference type="SAM" id="MobiDB-lite"/>
    </source>
</evidence>
<comment type="caution">
    <text evidence="3">The sequence shown here is derived from an EMBL/GenBank/DDBJ whole genome shotgun (WGS) entry which is preliminary data.</text>
</comment>
<feature type="signal peptide" evidence="2">
    <location>
        <begin position="1"/>
        <end position="19"/>
    </location>
</feature>
<feature type="non-terminal residue" evidence="3">
    <location>
        <position position="1"/>
    </location>
</feature>
<feature type="compositionally biased region" description="Basic and acidic residues" evidence="1">
    <location>
        <begin position="22"/>
        <end position="37"/>
    </location>
</feature>
<evidence type="ECO:0000313" key="4">
    <source>
        <dbReference type="Proteomes" id="UP001434883"/>
    </source>
</evidence>
<name>A0ABV0Q5Z7_9TELE</name>
<proteinExistence type="predicted"/>
<gene>
    <name evidence="3" type="ORF">XENOCAPTIV_015794</name>
</gene>
<dbReference type="EMBL" id="JAHRIN010000325">
    <property type="protein sequence ID" value="MEQ2190948.1"/>
    <property type="molecule type" value="Genomic_DNA"/>
</dbReference>
<evidence type="ECO:0000256" key="2">
    <source>
        <dbReference type="SAM" id="SignalP"/>
    </source>
</evidence>
<protein>
    <submittedName>
        <fullName evidence="3">Uncharacterized protein</fullName>
    </submittedName>
</protein>
<dbReference type="Proteomes" id="UP001434883">
    <property type="component" value="Unassembled WGS sequence"/>
</dbReference>
<accession>A0ABV0Q5Z7</accession>
<evidence type="ECO:0000313" key="3">
    <source>
        <dbReference type="EMBL" id="MEQ2190948.1"/>
    </source>
</evidence>
<reference evidence="3 4" key="1">
    <citation type="submission" date="2021-06" db="EMBL/GenBank/DDBJ databases">
        <authorList>
            <person name="Palmer J.M."/>
        </authorList>
    </citation>
    <scope>NUCLEOTIDE SEQUENCE [LARGE SCALE GENOMIC DNA]</scope>
    <source>
        <strain evidence="3 4">XC_2019</strain>
        <tissue evidence="3">Muscle</tissue>
    </source>
</reference>